<organism evidence="11 12">
    <name type="scientific">Ananas comosus</name>
    <name type="common">Pineapple</name>
    <name type="synonym">Ananas ananas</name>
    <dbReference type="NCBI Taxonomy" id="4615"/>
    <lineage>
        <taxon>Eukaryota</taxon>
        <taxon>Viridiplantae</taxon>
        <taxon>Streptophyta</taxon>
        <taxon>Embryophyta</taxon>
        <taxon>Tracheophyta</taxon>
        <taxon>Spermatophyta</taxon>
        <taxon>Magnoliopsida</taxon>
        <taxon>Liliopsida</taxon>
        <taxon>Poales</taxon>
        <taxon>Bromeliaceae</taxon>
        <taxon>Bromelioideae</taxon>
        <taxon>Ananas</taxon>
    </lineage>
</organism>
<dbReference type="AlphaFoldDB" id="A0A199VFS4"/>
<evidence type="ECO:0000256" key="9">
    <source>
        <dbReference type="SAM" id="MobiDB-lite"/>
    </source>
</evidence>
<dbReference type="Gene3D" id="3.30.40.10">
    <property type="entry name" value="Zinc/RING finger domain, C3HC4 (zinc finger)"/>
    <property type="match status" value="1"/>
</dbReference>
<evidence type="ECO:0000256" key="2">
    <source>
        <dbReference type="ARBA" id="ARBA00012483"/>
    </source>
</evidence>
<feature type="compositionally biased region" description="Polar residues" evidence="9">
    <location>
        <begin position="138"/>
        <end position="161"/>
    </location>
</feature>
<feature type="compositionally biased region" description="Polar residues" evidence="9">
    <location>
        <begin position="98"/>
        <end position="113"/>
    </location>
</feature>
<keyword evidence="5 8" id="KW-0863">Zinc-finger</keyword>
<keyword evidence="3" id="KW-0808">Transferase</keyword>
<feature type="compositionally biased region" description="Polar residues" evidence="9">
    <location>
        <begin position="287"/>
        <end position="297"/>
    </location>
</feature>
<comment type="caution">
    <text evidence="11">The sequence shown here is derived from an EMBL/GenBank/DDBJ whole genome shotgun (WGS) entry which is preliminary data.</text>
</comment>
<dbReference type="InterPro" id="IPR013083">
    <property type="entry name" value="Znf_RING/FYVE/PHD"/>
</dbReference>
<dbReference type="SUPFAM" id="SSF57850">
    <property type="entry name" value="RING/U-box"/>
    <property type="match status" value="1"/>
</dbReference>
<gene>
    <name evidence="11" type="ORF">ACMD2_08079</name>
</gene>
<dbReference type="STRING" id="4615.A0A199VFS4"/>
<dbReference type="GO" id="GO:0061630">
    <property type="term" value="F:ubiquitin protein ligase activity"/>
    <property type="evidence" value="ECO:0007669"/>
    <property type="project" value="UniProtKB-EC"/>
</dbReference>
<dbReference type="PANTHER" id="PTHR22937">
    <property type="entry name" value="E3 UBIQUITIN-PROTEIN LIGASE RNF165"/>
    <property type="match status" value="1"/>
</dbReference>
<evidence type="ECO:0000313" key="12">
    <source>
        <dbReference type="Proteomes" id="UP000092600"/>
    </source>
</evidence>
<protein>
    <recommendedName>
        <fullName evidence="2">RING-type E3 ubiquitin transferase</fullName>
        <ecNumber evidence="2">2.3.2.27</ecNumber>
    </recommendedName>
</protein>
<keyword evidence="7" id="KW-0862">Zinc</keyword>
<reference evidence="11 12" key="1">
    <citation type="journal article" date="2016" name="DNA Res.">
        <title>The draft genome of MD-2 pineapple using hybrid error correction of long reads.</title>
        <authorList>
            <person name="Redwan R.M."/>
            <person name="Saidin A."/>
            <person name="Kumar S.V."/>
        </authorList>
    </citation>
    <scope>NUCLEOTIDE SEQUENCE [LARGE SCALE GENOMIC DNA]</scope>
    <source>
        <strain evidence="12">cv. MD2</strain>
        <tissue evidence="11">Leaf</tissue>
    </source>
</reference>
<feature type="compositionally biased region" description="Basic and acidic residues" evidence="9">
    <location>
        <begin position="163"/>
        <end position="177"/>
    </location>
</feature>
<evidence type="ECO:0000313" key="11">
    <source>
        <dbReference type="EMBL" id="OAY75967.1"/>
    </source>
</evidence>
<dbReference type="SMART" id="SM00184">
    <property type="entry name" value="RING"/>
    <property type="match status" value="1"/>
</dbReference>
<sequence>FGRLSTVQIAVAEVKKRRFVSKSKVALRRFSSFSPRMDERMGRRTACGLLSTRGGSIPIFREEKFSNKSVRCCDRISCSAGLFSKKGKQMNRQENDKSVSAPSHSTISKITKQSSHRKSFRARSGNNQRDVESDRENSSNPSAMRKVSSQSTSCTDKSASHSARADRKKNSLTNSKDRLMSLVKRSVALDALRLYCPSSENHTNRGLKESRKRSLSEERSSSKSKNAQTSPNASSSGSPSASSSCSVSRAQQAPKRTRTQKNAVSVKVQKNPIKQTQRNASKKREGTSQSSNNANSVDQHREMRMDIDGMTYEELLALGEMIGIVSTGLSEEALSECIKISAYVPPASSRAGSSDCEDGDIRCSICQEEYVCGDEVGKLVCKHYYHGSCINQWFQLKNWCPVCRFSAAK</sequence>
<feature type="non-terminal residue" evidence="11">
    <location>
        <position position="1"/>
    </location>
</feature>
<keyword evidence="6" id="KW-0833">Ubl conjugation pathway</keyword>
<evidence type="ECO:0000256" key="8">
    <source>
        <dbReference type="PROSITE-ProRule" id="PRU00175"/>
    </source>
</evidence>
<evidence type="ECO:0000256" key="1">
    <source>
        <dbReference type="ARBA" id="ARBA00000900"/>
    </source>
</evidence>
<evidence type="ECO:0000256" key="3">
    <source>
        <dbReference type="ARBA" id="ARBA00022679"/>
    </source>
</evidence>
<proteinExistence type="predicted"/>
<feature type="region of interest" description="Disordered" evidence="9">
    <location>
        <begin position="198"/>
        <end position="301"/>
    </location>
</feature>
<dbReference type="PANTHER" id="PTHR22937:SF161">
    <property type="entry name" value="RING-TYPE E3 UBIQUITIN TRANSFERASE"/>
    <property type="match status" value="1"/>
</dbReference>
<evidence type="ECO:0000259" key="10">
    <source>
        <dbReference type="PROSITE" id="PS50089"/>
    </source>
</evidence>
<feature type="compositionally biased region" description="Low complexity" evidence="9">
    <location>
        <begin position="230"/>
        <end position="248"/>
    </location>
</feature>
<comment type="catalytic activity">
    <reaction evidence="1">
        <text>S-ubiquitinyl-[E2 ubiquitin-conjugating enzyme]-L-cysteine + [acceptor protein]-L-lysine = [E2 ubiquitin-conjugating enzyme]-L-cysteine + N(6)-ubiquitinyl-[acceptor protein]-L-lysine.</text>
        <dbReference type="EC" id="2.3.2.27"/>
    </reaction>
</comment>
<feature type="region of interest" description="Disordered" evidence="9">
    <location>
        <begin position="86"/>
        <end position="177"/>
    </location>
</feature>
<evidence type="ECO:0000256" key="7">
    <source>
        <dbReference type="ARBA" id="ARBA00022833"/>
    </source>
</evidence>
<name>A0A199VFS4_ANACO</name>
<dbReference type="Proteomes" id="UP000092600">
    <property type="component" value="Unassembled WGS sequence"/>
</dbReference>
<dbReference type="Pfam" id="PF13639">
    <property type="entry name" value="zf-RING_2"/>
    <property type="match status" value="1"/>
</dbReference>
<dbReference type="GO" id="GO:0008270">
    <property type="term" value="F:zinc ion binding"/>
    <property type="evidence" value="ECO:0007669"/>
    <property type="project" value="UniProtKB-KW"/>
</dbReference>
<evidence type="ECO:0000256" key="4">
    <source>
        <dbReference type="ARBA" id="ARBA00022723"/>
    </source>
</evidence>
<keyword evidence="4" id="KW-0479">Metal-binding</keyword>
<dbReference type="InterPro" id="IPR001841">
    <property type="entry name" value="Znf_RING"/>
</dbReference>
<accession>A0A199VFS4</accession>
<dbReference type="PROSITE" id="PS50089">
    <property type="entry name" value="ZF_RING_2"/>
    <property type="match status" value="1"/>
</dbReference>
<dbReference type="EMBL" id="LSRQ01001943">
    <property type="protein sequence ID" value="OAY75967.1"/>
    <property type="molecule type" value="Genomic_DNA"/>
</dbReference>
<dbReference type="InterPro" id="IPR045191">
    <property type="entry name" value="MBR1/2-like"/>
</dbReference>
<feature type="domain" description="RING-type" evidence="10">
    <location>
        <begin position="363"/>
        <end position="404"/>
    </location>
</feature>
<evidence type="ECO:0000256" key="5">
    <source>
        <dbReference type="ARBA" id="ARBA00022771"/>
    </source>
</evidence>
<evidence type="ECO:0000256" key="6">
    <source>
        <dbReference type="ARBA" id="ARBA00022786"/>
    </source>
</evidence>
<feature type="compositionally biased region" description="Basic and acidic residues" evidence="9">
    <location>
        <begin position="202"/>
        <end position="221"/>
    </location>
</feature>
<dbReference type="EC" id="2.3.2.27" evidence="2"/>